<dbReference type="KEGG" id="rpb:RPB_0926"/>
<reference evidence="9 10" key="1">
    <citation type="submission" date="2006-01" db="EMBL/GenBank/DDBJ databases">
        <title>Complete sequence of Rhodopseudomonas palustris HaA2.</title>
        <authorList>
            <consortium name="US DOE Joint Genome Institute"/>
            <person name="Copeland A."/>
            <person name="Lucas S."/>
            <person name="Lapidus A."/>
            <person name="Barry K."/>
            <person name="Detter J.C."/>
            <person name="Glavina T."/>
            <person name="Hammon N."/>
            <person name="Israni S."/>
            <person name="Pitluck S."/>
            <person name="Chain P."/>
            <person name="Malfatti S."/>
            <person name="Shin M."/>
            <person name="Vergez L."/>
            <person name="Schmutz J."/>
            <person name="Larimer F."/>
            <person name="Land M."/>
            <person name="Hauser L."/>
            <person name="Pelletier D.A."/>
            <person name="Kyrpides N."/>
            <person name="Anderson I."/>
            <person name="Oda Y."/>
            <person name="Harwood C.S."/>
            <person name="Richardson P."/>
        </authorList>
    </citation>
    <scope>NUCLEOTIDE SEQUENCE [LARGE SCALE GENOMIC DNA]</scope>
    <source>
        <strain evidence="9 10">HaA2</strain>
    </source>
</reference>
<keyword evidence="2" id="KW-0229">DNA integration</keyword>
<sequence length="450" mass="50446">MADTKYLQKKGNTWRVVVEIPKPLREALQGKPRFIKSLGTESLSEANRIKHQHVAEFKRRIKLAEQGKADPLAAAIEAAIAFREAFASHDNEYLVHGDQESTGAEELLEVVNQEAQALLKTRGPEASRLFHSLATGKATLIRDQYPTWLAICNGTEQTKAQHEATIKRFLAWAGEFMSIEGTDRKKAGEYVQVLRDAKLAAKTIQRHLSSLATLWSWLTSRGLTSTSERDNPWRGHGVGKTPRGTKKKSTRTGLSNEKLLKLLRGRYSTPRYATILADLTRLALLHGSRLDELCALKKADIQKIDGDYWFQITEGKTEAAVRRVPLHPLAVPIIERRLKGPGKEYLFDGLVPGGPDRKRSWNASKAYGRFRKDVGVAARYEDFHALRKTFADLMEGLEVPERTVQLIIGHERGFTYGDYSSGQRVNLRKIINQVDYGSEVMAAIALPAPE</sequence>
<dbReference type="Pfam" id="PF02899">
    <property type="entry name" value="Phage_int_SAM_1"/>
    <property type="match status" value="1"/>
</dbReference>
<dbReference type="Pfam" id="PF20172">
    <property type="entry name" value="DUF6538"/>
    <property type="match status" value="1"/>
</dbReference>
<evidence type="ECO:0000256" key="5">
    <source>
        <dbReference type="PROSITE-ProRule" id="PRU01248"/>
    </source>
</evidence>
<dbReference type="Gene3D" id="1.10.443.10">
    <property type="entry name" value="Intergrase catalytic core"/>
    <property type="match status" value="1"/>
</dbReference>
<evidence type="ECO:0000256" key="4">
    <source>
        <dbReference type="ARBA" id="ARBA00023172"/>
    </source>
</evidence>
<dbReference type="STRING" id="316058.RPB_0926"/>
<accession>Q2J1M4</accession>
<dbReference type="SUPFAM" id="SSF56349">
    <property type="entry name" value="DNA breaking-rejoining enzymes"/>
    <property type="match status" value="1"/>
</dbReference>
<dbReference type="Proteomes" id="UP000008809">
    <property type="component" value="Chromosome"/>
</dbReference>
<dbReference type="InterPro" id="IPR044068">
    <property type="entry name" value="CB"/>
</dbReference>
<feature type="domain" description="Tyr recombinase" evidence="7">
    <location>
        <begin position="249"/>
        <end position="432"/>
    </location>
</feature>
<dbReference type="OrthoDB" id="7222937at2"/>
<dbReference type="GO" id="GO:0003677">
    <property type="term" value="F:DNA binding"/>
    <property type="evidence" value="ECO:0007669"/>
    <property type="project" value="UniProtKB-UniRule"/>
</dbReference>
<dbReference type="EMBL" id="CP000250">
    <property type="protein sequence ID" value="ABD05636.1"/>
    <property type="molecule type" value="Genomic_DNA"/>
</dbReference>
<keyword evidence="4" id="KW-0233">DNA recombination</keyword>
<dbReference type="AlphaFoldDB" id="Q2J1M4"/>
<evidence type="ECO:0000313" key="10">
    <source>
        <dbReference type="Proteomes" id="UP000008809"/>
    </source>
</evidence>
<dbReference type="InterPro" id="IPR010998">
    <property type="entry name" value="Integrase_recombinase_N"/>
</dbReference>
<feature type="domain" description="Core-binding (CB)" evidence="8">
    <location>
        <begin position="136"/>
        <end position="219"/>
    </location>
</feature>
<proteinExistence type="inferred from homology"/>
<dbReference type="InterPro" id="IPR004107">
    <property type="entry name" value="Integrase_SAM-like_N"/>
</dbReference>
<feature type="region of interest" description="Disordered" evidence="6">
    <location>
        <begin position="224"/>
        <end position="252"/>
    </location>
</feature>
<keyword evidence="10" id="KW-1185">Reference proteome</keyword>
<dbReference type="PROSITE" id="PS51898">
    <property type="entry name" value="TYR_RECOMBINASE"/>
    <property type="match status" value="1"/>
</dbReference>
<evidence type="ECO:0000259" key="7">
    <source>
        <dbReference type="PROSITE" id="PS51898"/>
    </source>
</evidence>
<protein>
    <submittedName>
        <fullName evidence="9">Phage integrase</fullName>
    </submittedName>
</protein>
<dbReference type="InterPro" id="IPR046668">
    <property type="entry name" value="DUF6538"/>
</dbReference>
<dbReference type="PROSITE" id="PS51900">
    <property type="entry name" value="CB"/>
    <property type="match status" value="1"/>
</dbReference>
<dbReference type="PANTHER" id="PTHR30349:SF64">
    <property type="entry name" value="PROPHAGE INTEGRASE INTD-RELATED"/>
    <property type="match status" value="1"/>
</dbReference>
<dbReference type="GO" id="GO:0015074">
    <property type="term" value="P:DNA integration"/>
    <property type="evidence" value="ECO:0007669"/>
    <property type="project" value="UniProtKB-KW"/>
</dbReference>
<name>Q2J1M4_RHOP2</name>
<comment type="similarity">
    <text evidence="1">Belongs to the 'phage' integrase family.</text>
</comment>
<gene>
    <name evidence="9" type="ordered locus">RPB_0926</name>
</gene>
<evidence type="ECO:0000256" key="6">
    <source>
        <dbReference type="SAM" id="MobiDB-lite"/>
    </source>
</evidence>
<dbReference type="Gene3D" id="1.10.150.130">
    <property type="match status" value="1"/>
</dbReference>
<evidence type="ECO:0000259" key="8">
    <source>
        <dbReference type="PROSITE" id="PS51900"/>
    </source>
</evidence>
<dbReference type="PANTHER" id="PTHR30349">
    <property type="entry name" value="PHAGE INTEGRASE-RELATED"/>
    <property type="match status" value="1"/>
</dbReference>
<dbReference type="InterPro" id="IPR050090">
    <property type="entry name" value="Tyrosine_recombinase_XerCD"/>
</dbReference>
<dbReference type="RefSeq" id="WP_011439825.1">
    <property type="nucleotide sequence ID" value="NC_007778.1"/>
</dbReference>
<evidence type="ECO:0000313" key="9">
    <source>
        <dbReference type="EMBL" id="ABD05636.1"/>
    </source>
</evidence>
<dbReference type="HOGENOM" id="CLU_038358_1_1_5"/>
<evidence type="ECO:0000256" key="2">
    <source>
        <dbReference type="ARBA" id="ARBA00022908"/>
    </source>
</evidence>
<dbReference type="InterPro" id="IPR013762">
    <property type="entry name" value="Integrase-like_cat_sf"/>
</dbReference>
<dbReference type="InterPro" id="IPR011010">
    <property type="entry name" value="DNA_brk_join_enz"/>
</dbReference>
<evidence type="ECO:0000256" key="1">
    <source>
        <dbReference type="ARBA" id="ARBA00008857"/>
    </source>
</evidence>
<dbReference type="eggNOG" id="COG0582">
    <property type="taxonomic scope" value="Bacteria"/>
</dbReference>
<dbReference type="GO" id="GO:0006310">
    <property type="term" value="P:DNA recombination"/>
    <property type="evidence" value="ECO:0007669"/>
    <property type="project" value="UniProtKB-KW"/>
</dbReference>
<dbReference type="InterPro" id="IPR002104">
    <property type="entry name" value="Integrase_catalytic"/>
</dbReference>
<evidence type="ECO:0000256" key="3">
    <source>
        <dbReference type="ARBA" id="ARBA00023125"/>
    </source>
</evidence>
<dbReference type="Pfam" id="PF00589">
    <property type="entry name" value="Phage_integrase"/>
    <property type="match status" value="1"/>
</dbReference>
<keyword evidence="3 5" id="KW-0238">DNA-binding</keyword>
<organism evidence="9 10">
    <name type="scientific">Rhodopseudomonas palustris (strain HaA2)</name>
    <dbReference type="NCBI Taxonomy" id="316058"/>
    <lineage>
        <taxon>Bacteria</taxon>
        <taxon>Pseudomonadati</taxon>
        <taxon>Pseudomonadota</taxon>
        <taxon>Alphaproteobacteria</taxon>
        <taxon>Hyphomicrobiales</taxon>
        <taxon>Nitrobacteraceae</taxon>
        <taxon>Rhodopseudomonas</taxon>
    </lineage>
</organism>